<keyword evidence="2" id="KW-1185">Reference proteome</keyword>
<dbReference type="OrthoDB" id="2977329at2759"/>
<proteinExistence type="predicted"/>
<comment type="caution">
    <text evidence="1">The sequence shown here is derived from an EMBL/GenBank/DDBJ whole genome shotgun (WGS) entry which is preliminary data.</text>
</comment>
<dbReference type="SUPFAM" id="SSF52047">
    <property type="entry name" value="RNI-like"/>
    <property type="match status" value="1"/>
</dbReference>
<dbReference type="AlphaFoldDB" id="V2WBJ5"/>
<dbReference type="KEGG" id="mrr:Moror_17022"/>
<sequence>MSLTFKTGKLGQPYMMKLPGENDQNKRFPAVTLKEMNTRTGKYRRLAHLQTSTRCASTMLLVTKRRDPSLHEARKQLLEAVHNVAFLEFLEAVTFLAIFRDTLFPQKNGEHDLRQNWEMRRKSAQKLSQELIDRIIDSLYEEGTSAGYKATRACALVNSKWVPRSRHHTFSHIFVKAPIEEFEQFFKQVTQYERLIELLRSPLCTFQSGTRYLSIQGALWHNYSPTVVNWIDPLFDQVEKWKSLTSLNLSGIEKETLNTAAWAIITQKEASRDVLEFRNRIQRLSLQHLPAIEHEDEFLALLNMIHLFPSLQCLSFNPKLFTEKLEVEGSTPPHEAEQQLWMRGLDEPRTLSLAQSALPAPATITELELHSARGSNGVPYSVFYEWLRLSNGSLRVLDIRLDIMHELDYRSFARYLHSIGSSLESVNLTTAYYGRDTGDTTDFDTLTDTRNKMTARFESLLKFEPFIKCAALREVTVERLFLYELFNKSPISLIPIDTFVSALCGQSLKQLKLIMWTDLARGNLDKEAEENSWRRADELLAGDAFPALESVIISLSIIADILFDKHFDAMEIGRQRKTVIGPSCSRASTSTGEVRAEVTP</sequence>
<gene>
    <name evidence="1" type="ORF">Moror_17022</name>
</gene>
<protein>
    <submittedName>
        <fullName evidence="1">Uncharacterized protein</fullName>
    </submittedName>
</protein>
<organism evidence="1 2">
    <name type="scientific">Moniliophthora roreri (strain MCA 2997)</name>
    <name type="common">Cocoa frosty pod rot fungus</name>
    <name type="synonym">Crinipellis roreri</name>
    <dbReference type="NCBI Taxonomy" id="1381753"/>
    <lineage>
        <taxon>Eukaryota</taxon>
        <taxon>Fungi</taxon>
        <taxon>Dikarya</taxon>
        <taxon>Basidiomycota</taxon>
        <taxon>Agaricomycotina</taxon>
        <taxon>Agaricomycetes</taxon>
        <taxon>Agaricomycetidae</taxon>
        <taxon>Agaricales</taxon>
        <taxon>Marasmiineae</taxon>
        <taxon>Marasmiaceae</taxon>
        <taxon>Moniliophthora</taxon>
    </lineage>
</organism>
<evidence type="ECO:0000313" key="2">
    <source>
        <dbReference type="Proteomes" id="UP000017559"/>
    </source>
</evidence>
<dbReference type="HOGENOM" id="CLU_454981_0_0_1"/>
<evidence type="ECO:0000313" key="1">
    <source>
        <dbReference type="EMBL" id="ESK84153.1"/>
    </source>
</evidence>
<name>V2WBJ5_MONRO</name>
<accession>V2WBJ5</accession>
<reference evidence="1 2" key="1">
    <citation type="journal article" date="2014" name="BMC Genomics">
        <title>Genome and secretome analysis of the hemibiotrophic fungal pathogen, Moniliophthora roreri, which causes frosty pod rot disease of cacao: mechanisms of the biotrophic and necrotrophic phases.</title>
        <authorList>
            <person name="Meinhardt L.W."/>
            <person name="Costa G.G.L."/>
            <person name="Thomazella D.P.T."/>
            <person name="Teixeira P.J.P.L."/>
            <person name="Carazzolle M.F."/>
            <person name="Schuster S.C."/>
            <person name="Carlson J.E."/>
            <person name="Guiltinan M.J."/>
            <person name="Mieczkowski P."/>
            <person name="Farmer A."/>
            <person name="Ramaraj T."/>
            <person name="Crozier J."/>
            <person name="Davis R.E."/>
            <person name="Shao J."/>
            <person name="Melnick R.L."/>
            <person name="Pereira G.A.G."/>
            <person name="Bailey B.A."/>
        </authorList>
    </citation>
    <scope>NUCLEOTIDE SEQUENCE [LARGE SCALE GENOMIC DNA]</scope>
    <source>
        <strain evidence="1 2">MCA 2997</strain>
    </source>
</reference>
<dbReference type="EMBL" id="AWSO01001361">
    <property type="protein sequence ID" value="ESK84153.1"/>
    <property type="molecule type" value="Genomic_DNA"/>
</dbReference>
<dbReference type="Proteomes" id="UP000017559">
    <property type="component" value="Unassembled WGS sequence"/>
</dbReference>